<dbReference type="RefSeq" id="WP_307284543.1">
    <property type="nucleotide sequence ID" value="NZ_JAUSVX010000024.1"/>
</dbReference>
<dbReference type="Pfam" id="PF19420">
    <property type="entry name" value="DDAH_eukar"/>
    <property type="match status" value="1"/>
</dbReference>
<gene>
    <name evidence="1" type="ORF">QO011_007672</name>
</gene>
<name>A0ABU0JMC0_9HYPH</name>
<sequence>MHKPSVQAPRAVVMIRPHHFHPNPATAADNAFQAREAPEGAPVAAAAHAEVTRAAERLEAAGIAVHLFEDEGCDTPDSVFPNNWFSTHAGGHVAIYPMFSPSRRRERRQDVVEMLKQRYRVQDVIDYSGLEQDGVFLEGTGAMVLDHVERVAYAARSNRTNEVALERFCTHFNFEPMVFDAVDAAGRPIYHTNVLMCVGTEFSLIGLGAIPDAARRAEVAARLAEGGRAVIDLSHDEIAAFAGNAIELQGREGRVLALSARALAALGPAQRTRLERFAVLLPLEVPTIELAGGSVRCMLAGIHLAPRPGAAAT</sequence>
<reference evidence="1 2" key="1">
    <citation type="submission" date="2023-07" db="EMBL/GenBank/DDBJ databases">
        <title>Genomic Encyclopedia of Type Strains, Phase IV (KMG-IV): sequencing the most valuable type-strain genomes for metagenomic binning, comparative biology and taxonomic classification.</title>
        <authorList>
            <person name="Goeker M."/>
        </authorList>
    </citation>
    <scope>NUCLEOTIDE SEQUENCE [LARGE SCALE GENOMIC DNA]</scope>
    <source>
        <strain evidence="1 2">DSM 19619</strain>
    </source>
</reference>
<dbReference type="Gene3D" id="3.75.10.10">
    <property type="entry name" value="L-arginine/glycine Amidinotransferase, Chain A"/>
    <property type="match status" value="1"/>
</dbReference>
<evidence type="ECO:0008006" key="3">
    <source>
        <dbReference type="Google" id="ProtNLM"/>
    </source>
</evidence>
<comment type="caution">
    <text evidence="1">The sequence shown here is derived from an EMBL/GenBank/DDBJ whole genome shotgun (WGS) entry which is preliminary data.</text>
</comment>
<proteinExistence type="predicted"/>
<dbReference type="EMBL" id="JAUSVX010000024">
    <property type="protein sequence ID" value="MDQ0474631.1"/>
    <property type="molecule type" value="Genomic_DNA"/>
</dbReference>
<evidence type="ECO:0000313" key="2">
    <source>
        <dbReference type="Proteomes" id="UP001242480"/>
    </source>
</evidence>
<evidence type="ECO:0000313" key="1">
    <source>
        <dbReference type="EMBL" id="MDQ0474631.1"/>
    </source>
</evidence>
<keyword evidence="2" id="KW-1185">Reference proteome</keyword>
<dbReference type="NCBIfam" id="NF046062">
    <property type="entry name" value="citrull_CtlX"/>
    <property type="match status" value="1"/>
</dbReference>
<dbReference type="PIRSF" id="PIRSF028188">
    <property type="entry name" value="Amdntrnsf_FN0238"/>
    <property type="match status" value="1"/>
</dbReference>
<accession>A0ABU0JMC0</accession>
<dbReference type="PANTHER" id="PTHR43224:SF1">
    <property type="entry name" value="AMIDINOTRANSFERASE"/>
    <property type="match status" value="1"/>
</dbReference>
<protein>
    <recommendedName>
        <fullName evidence="3">Amidinotransferase</fullName>
    </recommendedName>
</protein>
<dbReference type="SUPFAM" id="SSF55909">
    <property type="entry name" value="Pentein"/>
    <property type="match status" value="1"/>
</dbReference>
<dbReference type="InterPro" id="IPR014541">
    <property type="entry name" value="Amdntrnsf_FN0238"/>
</dbReference>
<organism evidence="1 2">
    <name type="scientific">Labrys wisconsinensis</name>
    <dbReference type="NCBI Taxonomy" id="425677"/>
    <lineage>
        <taxon>Bacteria</taxon>
        <taxon>Pseudomonadati</taxon>
        <taxon>Pseudomonadota</taxon>
        <taxon>Alphaproteobacteria</taxon>
        <taxon>Hyphomicrobiales</taxon>
        <taxon>Xanthobacteraceae</taxon>
        <taxon>Labrys</taxon>
    </lineage>
</organism>
<dbReference type="Proteomes" id="UP001242480">
    <property type="component" value="Unassembled WGS sequence"/>
</dbReference>
<dbReference type="PANTHER" id="PTHR43224">
    <property type="entry name" value="AMIDINOTRANSFERASE"/>
    <property type="match status" value="1"/>
</dbReference>